<evidence type="ECO:0000313" key="2">
    <source>
        <dbReference type="Proteomes" id="UP001055072"/>
    </source>
</evidence>
<dbReference type="EMBL" id="MU274904">
    <property type="protein sequence ID" value="KAI0091964.1"/>
    <property type="molecule type" value="Genomic_DNA"/>
</dbReference>
<sequence>MPRFFPSFGHRSRENREQHQDENERYGDYGHRMPSSAWSRVVPNGKSREQIESSWEEEQLERPDSYVGHGAYPSRRPGPSSGTYDNHHHRPTVHDDSEYLSDSTIAEEYDGHYAHDNTIPIVQRESSLTRLQEVFADHAGSTRPVTEVNLPQQTVGNSPYPTAPDLLPHAASIPPVGQIHSTAELRNVYAEQQQRTLVPNMTAVSQHADIYSSQSRRAREKRPQYRDEPERPQYRSEYREEHRPRMRRNSSASSRSLGDDDHGYPPCVVVVERGRHGKKDTYYVIPGGAPVIFEDDKGNELTRVGDFSGRYRPQRQRPVIIEDSRGREIGR</sequence>
<name>A0ACB8UCL8_9APHY</name>
<dbReference type="Proteomes" id="UP001055072">
    <property type="component" value="Unassembled WGS sequence"/>
</dbReference>
<comment type="caution">
    <text evidence="1">The sequence shown here is derived from an EMBL/GenBank/DDBJ whole genome shotgun (WGS) entry which is preliminary data.</text>
</comment>
<gene>
    <name evidence="1" type="ORF">BDY19DRAFT_570360</name>
</gene>
<evidence type="ECO:0000313" key="1">
    <source>
        <dbReference type="EMBL" id="KAI0091964.1"/>
    </source>
</evidence>
<reference evidence="1" key="1">
    <citation type="journal article" date="2021" name="Environ. Microbiol.">
        <title>Gene family expansions and transcriptome signatures uncover fungal adaptations to wood decay.</title>
        <authorList>
            <person name="Hage H."/>
            <person name="Miyauchi S."/>
            <person name="Viragh M."/>
            <person name="Drula E."/>
            <person name="Min B."/>
            <person name="Chaduli D."/>
            <person name="Navarro D."/>
            <person name="Favel A."/>
            <person name="Norest M."/>
            <person name="Lesage-Meessen L."/>
            <person name="Balint B."/>
            <person name="Merenyi Z."/>
            <person name="de Eugenio L."/>
            <person name="Morin E."/>
            <person name="Martinez A.T."/>
            <person name="Baldrian P."/>
            <person name="Stursova M."/>
            <person name="Martinez M.J."/>
            <person name="Novotny C."/>
            <person name="Magnuson J.K."/>
            <person name="Spatafora J.W."/>
            <person name="Maurice S."/>
            <person name="Pangilinan J."/>
            <person name="Andreopoulos W."/>
            <person name="LaButti K."/>
            <person name="Hundley H."/>
            <person name="Na H."/>
            <person name="Kuo A."/>
            <person name="Barry K."/>
            <person name="Lipzen A."/>
            <person name="Henrissat B."/>
            <person name="Riley R."/>
            <person name="Ahrendt S."/>
            <person name="Nagy L.G."/>
            <person name="Grigoriev I.V."/>
            <person name="Martin F."/>
            <person name="Rosso M.N."/>
        </authorList>
    </citation>
    <scope>NUCLEOTIDE SEQUENCE</scope>
    <source>
        <strain evidence="1">CBS 384.51</strain>
    </source>
</reference>
<organism evidence="1 2">
    <name type="scientific">Irpex rosettiformis</name>
    <dbReference type="NCBI Taxonomy" id="378272"/>
    <lineage>
        <taxon>Eukaryota</taxon>
        <taxon>Fungi</taxon>
        <taxon>Dikarya</taxon>
        <taxon>Basidiomycota</taxon>
        <taxon>Agaricomycotina</taxon>
        <taxon>Agaricomycetes</taxon>
        <taxon>Polyporales</taxon>
        <taxon>Irpicaceae</taxon>
        <taxon>Irpex</taxon>
    </lineage>
</organism>
<accession>A0ACB8UCL8</accession>
<protein>
    <submittedName>
        <fullName evidence="1">Uncharacterized protein</fullName>
    </submittedName>
</protein>
<proteinExistence type="predicted"/>
<keyword evidence="2" id="KW-1185">Reference proteome</keyword>